<name>A0A0G1CFJ8_9BACT</name>
<comment type="caution">
    <text evidence="2">The sequence shown here is derived from an EMBL/GenBank/DDBJ whole genome shotgun (WGS) entry which is preliminary data.</text>
</comment>
<evidence type="ECO:0000256" key="1">
    <source>
        <dbReference type="SAM" id="Phobius"/>
    </source>
</evidence>
<dbReference type="Gene3D" id="2.60.40.1120">
    <property type="entry name" value="Carboxypeptidase-like, regulatory domain"/>
    <property type="match status" value="2"/>
</dbReference>
<evidence type="ECO:0000313" key="3">
    <source>
        <dbReference type="Proteomes" id="UP000034543"/>
    </source>
</evidence>
<dbReference type="SUPFAM" id="SSF49478">
    <property type="entry name" value="Cna protein B-type domain"/>
    <property type="match status" value="1"/>
</dbReference>
<proteinExistence type="predicted"/>
<dbReference type="SUPFAM" id="SSF49464">
    <property type="entry name" value="Carboxypeptidase regulatory domain-like"/>
    <property type="match status" value="1"/>
</dbReference>
<gene>
    <name evidence="2" type="ORF">UV59_C0022G0007</name>
</gene>
<keyword evidence="1" id="KW-0472">Membrane</keyword>
<dbReference type="Proteomes" id="UP000034543">
    <property type="component" value="Unassembled WGS sequence"/>
</dbReference>
<feature type="transmembrane region" description="Helical" evidence="1">
    <location>
        <begin position="12"/>
        <end position="36"/>
    </location>
</feature>
<keyword evidence="1" id="KW-1133">Transmembrane helix</keyword>
<dbReference type="InterPro" id="IPR008969">
    <property type="entry name" value="CarboxyPept-like_regulatory"/>
</dbReference>
<dbReference type="AlphaFoldDB" id="A0A0G1CFJ8"/>
<reference evidence="2 3" key="1">
    <citation type="journal article" date="2015" name="Nature">
        <title>rRNA introns, odd ribosomes, and small enigmatic genomes across a large radiation of phyla.</title>
        <authorList>
            <person name="Brown C.T."/>
            <person name="Hug L.A."/>
            <person name="Thomas B.C."/>
            <person name="Sharon I."/>
            <person name="Castelle C.J."/>
            <person name="Singh A."/>
            <person name="Wilkins M.J."/>
            <person name="Williams K.H."/>
            <person name="Banfield J.F."/>
        </authorList>
    </citation>
    <scope>NUCLEOTIDE SEQUENCE [LARGE SCALE GENOMIC DNA]</scope>
</reference>
<organism evidence="2 3">
    <name type="scientific">Candidatus Gottesmanbacteria bacterium GW2011_GWA1_43_11</name>
    <dbReference type="NCBI Taxonomy" id="1618436"/>
    <lineage>
        <taxon>Bacteria</taxon>
        <taxon>Candidatus Gottesmaniibacteriota</taxon>
    </lineage>
</organism>
<accession>A0A0G1CFJ8</accession>
<dbReference type="STRING" id="1618436.UV59_C0022G0007"/>
<protein>
    <submittedName>
        <fullName evidence="2">Uncharacterized protein</fullName>
    </submittedName>
</protein>
<evidence type="ECO:0000313" key="2">
    <source>
        <dbReference type="EMBL" id="KKS84297.1"/>
    </source>
</evidence>
<keyword evidence="1" id="KW-0812">Transmembrane</keyword>
<sequence>MLAQNNRRRINGFTMLETIVALGVLSMFFGAITVILQTVLTNIGESRVRTTALSLAQTKMELIRNLPYASVGTSGGIPTGPIPQNEVVAVNGLDFTVTTSIIYIDDEFDGVAPADVTNADYKRARVEITWNGLYPSRVPITLVTNIAPKGIETVVGGGTLFIQVFDANGLPVSNATVKIDNAQVTPQIHTQTLTNANGLVILPGYPACVTCYRIEASKSGFSSSRTYATSELANPLQPDLTVLEGEVSQLSFAIDRVSSLVVNSVGSGPTYPPVSFVLFTLRGTKIIGYDALDEPVYKYTFSTNTGGGTVSIPALEWDSYMLDFSSSYHNLAGSNPIIPLALTAGTAVTVNVVAEPKTNRSLLLLVKNAAAELQASAAARLVNSGVSYDTTKYTAATGSADFGHVYFGGLTPGDYELTLTLSGYQDATASYSINSNRQETTIMNLSE</sequence>
<dbReference type="PATRIC" id="fig|1618436.3.peg.1065"/>
<dbReference type="EMBL" id="LCFB01000022">
    <property type="protein sequence ID" value="KKS84297.1"/>
    <property type="molecule type" value="Genomic_DNA"/>
</dbReference>